<evidence type="ECO:0008006" key="4">
    <source>
        <dbReference type="Google" id="ProtNLM"/>
    </source>
</evidence>
<proteinExistence type="predicted"/>
<feature type="domain" description="Glycosyl transferase family 1" evidence="1">
    <location>
        <begin position="197"/>
        <end position="354"/>
    </location>
</feature>
<dbReference type="EMBL" id="UOEA01000098">
    <property type="protein sequence ID" value="VAV85791.1"/>
    <property type="molecule type" value="Genomic_DNA"/>
</dbReference>
<dbReference type="PANTHER" id="PTHR45947">
    <property type="entry name" value="SULFOQUINOVOSYL TRANSFERASE SQD2"/>
    <property type="match status" value="1"/>
</dbReference>
<evidence type="ECO:0000259" key="1">
    <source>
        <dbReference type="Pfam" id="PF00534"/>
    </source>
</evidence>
<dbReference type="InterPro" id="IPR001296">
    <property type="entry name" value="Glyco_trans_1"/>
</dbReference>
<dbReference type="PANTHER" id="PTHR45947:SF3">
    <property type="entry name" value="SULFOQUINOVOSYL TRANSFERASE SQD2"/>
    <property type="match status" value="1"/>
</dbReference>
<dbReference type="SUPFAM" id="SSF53756">
    <property type="entry name" value="UDP-Glycosyltransferase/glycogen phosphorylase"/>
    <property type="match status" value="1"/>
</dbReference>
<sequence>MKIAEIVPAFPPQHGGMGYVCLHNALELKRRGHDVTIFTLKKNGFDYGNEAGEVMGMKVVRLKAAIGLGDGGMIPRLCSRLKGFDVVHLHYPFYGGAEYVYLASLKGPKYMITYHMDVYGDTLLKKPIIATYEKAFMKTILRGATLIGALTTAHLKSSKAAKLIDWDKVIEMPNGVDIKVFTPAKKNAALIERYGLTNKTVALFVGNLQPFKRLDLLINAIEEIGDDRLALLVIGGGYNEDEYKKLVKDKGLEKQIIFAGAHSPEEGLPAHYNLGDFIVLPSTHSESFGLVVLEAMASGKPAIVTDLPGPASLVEEASDGFIVKAGDLQDLKEKILLLHKDPALRAQMGEVARKKVVAKYDWFKIGARLEEALLNII</sequence>
<protein>
    <recommendedName>
        <fullName evidence="4">Glycosyltransferase</fullName>
    </recommendedName>
</protein>
<dbReference type="CDD" id="cd03801">
    <property type="entry name" value="GT4_PimA-like"/>
    <property type="match status" value="1"/>
</dbReference>
<dbReference type="Pfam" id="PF13439">
    <property type="entry name" value="Glyco_transf_4"/>
    <property type="match status" value="1"/>
</dbReference>
<name>A0A3B0R0K9_9ZZZZ</name>
<evidence type="ECO:0000259" key="2">
    <source>
        <dbReference type="Pfam" id="PF13439"/>
    </source>
</evidence>
<feature type="domain" description="Glycosyltransferase subfamily 4-like N-terminal" evidence="2">
    <location>
        <begin position="15"/>
        <end position="178"/>
    </location>
</feature>
<organism evidence="3">
    <name type="scientific">hydrothermal vent metagenome</name>
    <dbReference type="NCBI Taxonomy" id="652676"/>
    <lineage>
        <taxon>unclassified sequences</taxon>
        <taxon>metagenomes</taxon>
        <taxon>ecological metagenomes</taxon>
    </lineage>
</organism>
<dbReference type="Pfam" id="PF00534">
    <property type="entry name" value="Glycos_transf_1"/>
    <property type="match status" value="1"/>
</dbReference>
<gene>
    <name evidence="3" type="ORF">MNBD_DELTA01-1977</name>
</gene>
<evidence type="ECO:0000313" key="3">
    <source>
        <dbReference type="EMBL" id="VAV85791.1"/>
    </source>
</evidence>
<dbReference type="Gene3D" id="3.40.50.2000">
    <property type="entry name" value="Glycogen Phosphorylase B"/>
    <property type="match status" value="2"/>
</dbReference>
<reference evidence="3" key="1">
    <citation type="submission" date="2018-06" db="EMBL/GenBank/DDBJ databases">
        <authorList>
            <person name="Zhirakovskaya E."/>
        </authorList>
    </citation>
    <scope>NUCLEOTIDE SEQUENCE</scope>
</reference>
<dbReference type="InterPro" id="IPR028098">
    <property type="entry name" value="Glyco_trans_4-like_N"/>
</dbReference>
<accession>A0A3B0R0K9</accession>
<dbReference type="InterPro" id="IPR050194">
    <property type="entry name" value="Glycosyltransferase_grp1"/>
</dbReference>
<dbReference type="GO" id="GO:0016757">
    <property type="term" value="F:glycosyltransferase activity"/>
    <property type="evidence" value="ECO:0007669"/>
    <property type="project" value="InterPro"/>
</dbReference>
<dbReference type="AlphaFoldDB" id="A0A3B0R0K9"/>